<evidence type="ECO:0000313" key="3">
    <source>
        <dbReference type="Proteomes" id="UP000576393"/>
    </source>
</evidence>
<reference evidence="2 3" key="1">
    <citation type="submission" date="2020-07" db="EMBL/GenBank/DDBJ databases">
        <title>Sequencing the genomes of 1000 actinobacteria strains.</title>
        <authorList>
            <person name="Klenk H.-P."/>
        </authorList>
    </citation>
    <scope>NUCLEOTIDE SEQUENCE [LARGE SCALE GENOMIC DNA]</scope>
    <source>
        <strain evidence="2 3">DSM 45763</strain>
    </source>
</reference>
<evidence type="ECO:0000259" key="1">
    <source>
        <dbReference type="Pfam" id="PF18013"/>
    </source>
</evidence>
<comment type="caution">
    <text evidence="2">The sequence shown here is derived from an EMBL/GenBank/DDBJ whole genome shotgun (WGS) entry which is preliminary data.</text>
</comment>
<dbReference type="Gene3D" id="1.10.530.10">
    <property type="match status" value="1"/>
</dbReference>
<dbReference type="Pfam" id="PF08310">
    <property type="entry name" value="LGFP"/>
    <property type="match status" value="2"/>
</dbReference>
<dbReference type="InterPro" id="IPR041219">
    <property type="entry name" value="Phage_lysozyme2"/>
</dbReference>
<dbReference type="RefSeq" id="WP_179818006.1">
    <property type="nucleotide sequence ID" value="NZ_JACCCO010000001.1"/>
</dbReference>
<gene>
    <name evidence="2" type="ORF">HDA43_000380</name>
</gene>
<dbReference type="InterPro" id="IPR013207">
    <property type="entry name" value="LGFP"/>
</dbReference>
<accession>A0A852UWW5</accession>
<dbReference type="Proteomes" id="UP000576393">
    <property type="component" value="Unassembled WGS sequence"/>
</dbReference>
<dbReference type="AlphaFoldDB" id="A0A852UWW5"/>
<organism evidence="2 3">
    <name type="scientific">Streptosporangium sandarakinum</name>
    <dbReference type="NCBI Taxonomy" id="1260955"/>
    <lineage>
        <taxon>Bacteria</taxon>
        <taxon>Bacillati</taxon>
        <taxon>Actinomycetota</taxon>
        <taxon>Actinomycetes</taxon>
        <taxon>Streptosporangiales</taxon>
        <taxon>Streptosporangiaceae</taxon>
        <taxon>Streptosporangium</taxon>
    </lineage>
</organism>
<keyword evidence="3" id="KW-1185">Reference proteome</keyword>
<sequence>MAGLTSPAQFDAKARAMLAAGFDPGPAIGPVESAGIGEFRRYQHAVIMSHPVAGLHEVHGLIMERYFNRMGGPSCFLGYPATDETVAGVGRFNRFEFQGSGIFWHPVFGVREVHGLIGEYYWSVLGGPTGAWGFPVSDEYPDGSADRASDFEAGTLHWSPASGVIEILAPSPGAVVPAAGDWPRTGANDRLRYAVGQLVERYGFPPNGAAGVVGNLWAESAVIPSRIEGSSAASPMRAANFTGTVTDFTADQIMLRTNPGGPRLPGVGLAQWTSSARRAGMFAHVYNGVAFGSNALFSMDSQIDYLVTELRMRFPGVFSVVNDPNVAVDRASDEVVYNFEVPGAILEAGQKLPRADARVQAVFNQRRTPSRNARAAYAP</sequence>
<feature type="domain" description="Phage tail lysozyme" evidence="1">
    <location>
        <begin position="193"/>
        <end position="344"/>
    </location>
</feature>
<proteinExistence type="predicted"/>
<dbReference type="Pfam" id="PF18013">
    <property type="entry name" value="Phage_lysozyme2"/>
    <property type="match status" value="1"/>
</dbReference>
<evidence type="ECO:0000313" key="2">
    <source>
        <dbReference type="EMBL" id="NYF38221.1"/>
    </source>
</evidence>
<dbReference type="EMBL" id="JACCCO010000001">
    <property type="protein sequence ID" value="NYF38221.1"/>
    <property type="molecule type" value="Genomic_DNA"/>
</dbReference>
<protein>
    <recommendedName>
        <fullName evidence="1">Phage tail lysozyme domain-containing protein</fullName>
    </recommendedName>
</protein>
<name>A0A852UWW5_9ACTN</name>